<dbReference type="Gramene" id="OMO85234">
    <property type="protein sequence ID" value="OMO85234"/>
    <property type="gene ID" value="CCACVL1_10343"/>
</dbReference>
<feature type="chain" id="PRO_5012481182" description="Hydroxyproline-rich glycoprotein family protein" evidence="2">
    <location>
        <begin position="27"/>
        <end position="102"/>
    </location>
</feature>
<proteinExistence type="predicted"/>
<evidence type="ECO:0000313" key="3">
    <source>
        <dbReference type="EMBL" id="OMO85234.1"/>
    </source>
</evidence>
<sequence>MASHYHSKSLILVPIFFLITIWSMSSNNAILVQARNLLEETSPEIPDELPKPELPPVELPTLPGFPSLPEIFKSIFPTFPNKEIPEPNKLTSSQSTTSTTTP</sequence>
<evidence type="ECO:0000313" key="4">
    <source>
        <dbReference type="Proteomes" id="UP000188268"/>
    </source>
</evidence>
<dbReference type="AlphaFoldDB" id="A0A1R3IRP4"/>
<evidence type="ECO:0008006" key="5">
    <source>
        <dbReference type="Google" id="ProtNLM"/>
    </source>
</evidence>
<evidence type="ECO:0000256" key="2">
    <source>
        <dbReference type="SAM" id="SignalP"/>
    </source>
</evidence>
<keyword evidence="4" id="KW-1185">Reference proteome</keyword>
<comment type="caution">
    <text evidence="3">The sequence shown here is derived from an EMBL/GenBank/DDBJ whole genome shotgun (WGS) entry which is preliminary data.</text>
</comment>
<organism evidence="3 4">
    <name type="scientific">Corchorus capsularis</name>
    <name type="common">Jute</name>
    <dbReference type="NCBI Taxonomy" id="210143"/>
    <lineage>
        <taxon>Eukaryota</taxon>
        <taxon>Viridiplantae</taxon>
        <taxon>Streptophyta</taxon>
        <taxon>Embryophyta</taxon>
        <taxon>Tracheophyta</taxon>
        <taxon>Spermatophyta</taxon>
        <taxon>Magnoliopsida</taxon>
        <taxon>eudicotyledons</taxon>
        <taxon>Gunneridae</taxon>
        <taxon>Pentapetalae</taxon>
        <taxon>rosids</taxon>
        <taxon>malvids</taxon>
        <taxon>Malvales</taxon>
        <taxon>Malvaceae</taxon>
        <taxon>Grewioideae</taxon>
        <taxon>Apeibeae</taxon>
        <taxon>Corchorus</taxon>
    </lineage>
</organism>
<evidence type="ECO:0000256" key="1">
    <source>
        <dbReference type="SAM" id="MobiDB-lite"/>
    </source>
</evidence>
<gene>
    <name evidence="3" type="ORF">CCACVL1_10343</name>
</gene>
<feature type="region of interest" description="Disordered" evidence="1">
    <location>
        <begin position="79"/>
        <end position="102"/>
    </location>
</feature>
<feature type="compositionally biased region" description="Low complexity" evidence="1">
    <location>
        <begin position="91"/>
        <end position="102"/>
    </location>
</feature>
<protein>
    <recommendedName>
        <fullName evidence="5">Hydroxyproline-rich glycoprotein family protein</fullName>
    </recommendedName>
</protein>
<dbReference type="Proteomes" id="UP000188268">
    <property type="component" value="Unassembled WGS sequence"/>
</dbReference>
<dbReference type="EMBL" id="AWWV01009630">
    <property type="protein sequence ID" value="OMO85234.1"/>
    <property type="molecule type" value="Genomic_DNA"/>
</dbReference>
<name>A0A1R3IRP4_COCAP</name>
<feature type="signal peptide" evidence="2">
    <location>
        <begin position="1"/>
        <end position="26"/>
    </location>
</feature>
<dbReference type="OMA" id="ASHYHSK"/>
<keyword evidence="2" id="KW-0732">Signal</keyword>
<accession>A0A1R3IRP4</accession>
<reference evidence="3 4" key="1">
    <citation type="submission" date="2013-09" db="EMBL/GenBank/DDBJ databases">
        <title>Corchorus capsularis genome sequencing.</title>
        <authorList>
            <person name="Alam M."/>
            <person name="Haque M.S."/>
            <person name="Islam M.S."/>
            <person name="Emdad E.M."/>
            <person name="Islam M.M."/>
            <person name="Ahmed B."/>
            <person name="Halim A."/>
            <person name="Hossen Q.M.M."/>
            <person name="Hossain M.Z."/>
            <person name="Ahmed R."/>
            <person name="Khan M.M."/>
            <person name="Islam R."/>
            <person name="Rashid M.M."/>
            <person name="Khan S.A."/>
            <person name="Rahman M.S."/>
            <person name="Alam M."/>
        </authorList>
    </citation>
    <scope>NUCLEOTIDE SEQUENCE [LARGE SCALE GENOMIC DNA]</scope>
    <source>
        <strain evidence="4">cv. CVL-1</strain>
        <tissue evidence="3">Whole seedling</tissue>
    </source>
</reference>